<feature type="region of interest" description="Disordered" evidence="3">
    <location>
        <begin position="362"/>
        <end position="398"/>
    </location>
</feature>
<comment type="subcellular location">
    <subcellularLocation>
        <location evidence="1">Secreted</location>
    </subcellularLocation>
</comment>
<dbReference type="Gene3D" id="2.170.16.10">
    <property type="entry name" value="Hedgehog/Intein (Hint) domain"/>
    <property type="match status" value="1"/>
</dbReference>
<name>A0A4U7MRW1_9RHOB</name>
<dbReference type="InterPro" id="IPR036844">
    <property type="entry name" value="Hint_dom_sf"/>
</dbReference>
<evidence type="ECO:0000313" key="6">
    <source>
        <dbReference type="Proteomes" id="UP000306575"/>
    </source>
</evidence>
<evidence type="ECO:0000259" key="4">
    <source>
        <dbReference type="Pfam" id="PF13403"/>
    </source>
</evidence>
<keyword evidence="2" id="KW-0964">Secreted</keyword>
<dbReference type="SUPFAM" id="SSF51120">
    <property type="entry name" value="beta-Roll"/>
    <property type="match status" value="6"/>
</dbReference>
<dbReference type="GO" id="GO:0005576">
    <property type="term" value="C:extracellular region"/>
    <property type="evidence" value="ECO:0007669"/>
    <property type="project" value="UniProtKB-SubCell"/>
</dbReference>
<proteinExistence type="predicted"/>
<dbReference type="RefSeq" id="WP_138017584.1">
    <property type="nucleotide sequence ID" value="NZ_SULI01000044.1"/>
</dbReference>
<dbReference type="InterPro" id="IPR028992">
    <property type="entry name" value="Hedgehog/Intein_dom"/>
</dbReference>
<gene>
    <name evidence="5" type="ORF">FAP39_17075</name>
</gene>
<evidence type="ECO:0000256" key="3">
    <source>
        <dbReference type="SAM" id="MobiDB-lite"/>
    </source>
</evidence>
<evidence type="ECO:0000256" key="2">
    <source>
        <dbReference type="ARBA" id="ARBA00022525"/>
    </source>
</evidence>
<dbReference type="GO" id="GO:0016539">
    <property type="term" value="P:intein-mediated protein splicing"/>
    <property type="evidence" value="ECO:0007669"/>
    <property type="project" value="InterPro"/>
</dbReference>
<dbReference type="PROSITE" id="PS50817">
    <property type="entry name" value="INTEIN_N_TER"/>
    <property type="match status" value="1"/>
</dbReference>
<dbReference type="GO" id="GO:0005509">
    <property type="term" value="F:calcium ion binding"/>
    <property type="evidence" value="ECO:0007669"/>
    <property type="project" value="InterPro"/>
</dbReference>
<dbReference type="EMBL" id="SULI01000044">
    <property type="protein sequence ID" value="TKZ15468.1"/>
    <property type="molecule type" value="Genomic_DNA"/>
</dbReference>
<feature type="domain" description="Hedgehog/Intein (Hint)" evidence="4">
    <location>
        <begin position="1236"/>
        <end position="1381"/>
    </location>
</feature>
<dbReference type="Pfam" id="PF13403">
    <property type="entry name" value="Hint_2"/>
    <property type="match status" value="1"/>
</dbReference>
<organism evidence="5 6">
    <name type="scientific">Shimia litoralis</name>
    <dbReference type="NCBI Taxonomy" id="420403"/>
    <lineage>
        <taxon>Bacteria</taxon>
        <taxon>Pseudomonadati</taxon>
        <taxon>Pseudomonadota</taxon>
        <taxon>Alphaproteobacteria</taxon>
        <taxon>Rhodobacterales</taxon>
        <taxon>Roseobacteraceae</taxon>
    </lineage>
</organism>
<reference evidence="5 6" key="1">
    <citation type="submission" date="2019-04" db="EMBL/GenBank/DDBJ databases">
        <title>Genome sequence of Pelagicola litoralis CL-ES2.</title>
        <authorList>
            <person name="Cao J."/>
        </authorList>
    </citation>
    <scope>NUCLEOTIDE SEQUENCE [LARGE SCALE GENOMIC DNA]</scope>
    <source>
        <strain evidence="5 6">CL-ES2</strain>
    </source>
</reference>
<evidence type="ECO:0000313" key="5">
    <source>
        <dbReference type="EMBL" id="TKZ15468.1"/>
    </source>
</evidence>
<dbReference type="PRINTS" id="PR00313">
    <property type="entry name" value="CABNDNGRPT"/>
</dbReference>
<dbReference type="Proteomes" id="UP000306575">
    <property type="component" value="Unassembled WGS sequence"/>
</dbReference>
<dbReference type="InterPro" id="IPR006141">
    <property type="entry name" value="Intein_N"/>
</dbReference>
<dbReference type="InterPro" id="IPR011049">
    <property type="entry name" value="Serralysin-like_metalloprot_C"/>
</dbReference>
<dbReference type="PROSITE" id="PS00330">
    <property type="entry name" value="HEMOLYSIN_CALCIUM"/>
    <property type="match status" value="7"/>
</dbReference>
<dbReference type="InterPro" id="IPR018511">
    <property type="entry name" value="Hemolysin-typ_Ca-bd_CS"/>
</dbReference>
<feature type="compositionally biased region" description="Acidic residues" evidence="3">
    <location>
        <begin position="369"/>
        <end position="381"/>
    </location>
</feature>
<accession>A0A4U7MRW1</accession>
<feature type="region of interest" description="Disordered" evidence="3">
    <location>
        <begin position="450"/>
        <end position="475"/>
    </location>
</feature>
<dbReference type="OrthoDB" id="6305173at2"/>
<feature type="region of interest" description="Disordered" evidence="3">
    <location>
        <begin position="1048"/>
        <end position="1134"/>
    </location>
</feature>
<keyword evidence="6" id="KW-1185">Reference proteome</keyword>
<dbReference type="Gene3D" id="2.150.10.10">
    <property type="entry name" value="Serralysin-like metalloprotease, C-terminal"/>
    <property type="match status" value="6"/>
</dbReference>
<feature type="region of interest" description="Disordered" evidence="3">
    <location>
        <begin position="1"/>
        <end position="43"/>
    </location>
</feature>
<feature type="region of interest" description="Disordered" evidence="3">
    <location>
        <begin position="539"/>
        <end position="573"/>
    </location>
</feature>
<dbReference type="SUPFAM" id="SSF51294">
    <property type="entry name" value="Hedgehog/intein (Hint) domain"/>
    <property type="match status" value="1"/>
</dbReference>
<dbReference type="PANTHER" id="PTHR38340">
    <property type="entry name" value="S-LAYER PROTEIN"/>
    <property type="match status" value="1"/>
</dbReference>
<dbReference type="Pfam" id="PF00353">
    <property type="entry name" value="HemolysinCabind"/>
    <property type="match status" value="14"/>
</dbReference>
<feature type="compositionally biased region" description="Low complexity" evidence="3">
    <location>
        <begin position="558"/>
        <end position="573"/>
    </location>
</feature>
<comment type="caution">
    <text evidence="5">The sequence shown here is derived from an EMBL/GenBank/DDBJ whole genome shotgun (WGS) entry which is preliminary data.</text>
</comment>
<sequence>MADPTGPGVVEGTENDDVIDSGYSDGDGDSTSGSGDLIYGLGGGDTIEGDGGNDTIHGDSGADLETEREIFKWSNSPSFSDGANAANFTQDTGLAEISFSTVSQSAGVETEYDTAAQNVDDLDTDVSNTSSLNSILNGDPNSAHYRWESNAPIENVEFRINDIDGDGRVTVLAYDASGNAIEVQLSDAGSGLSLTDTNSVTGNDTATSVDNNYTSAEADEHSVLVTIAGPVSRWEIVHEQDGGNNTGISVTDVAFDVTEASGLLGGGDDSIFGDDGDDLIFGEGGSDTIDGGEGHDTIYGGFEEEGAVTGRESFNWSEISATATGTGNTIQDGDDIDPLYTQDTGSVTVTYSEVSNTGTYTKFETDNQNIDDIDGGSETVDDNSSLESKTDNDGEGATYRLDFSDPVANVDFRVNDIDHDSVVQIKAYDVDGNEIPVTLTASASTDLTLSDEDTVAGDDTASATGNSGPNDGDDNSILVEVAGPVSRIEIIHSNDGGDSSHMNVTDVFFDTLSTGDAVDDSGDSLIGGLGDDVIFGQGGDDTIQGNQGADSIEGGTGNDSIDSSSGSGLLNNSPDLGFPSYMGLPAIPADGDTEDDRDFVDGGAGNDTIVTGDDADTIIGGSGDDSIDAGVDADTIQGGTGDDTIIGGEGNDTIEGGDDDDVIYGGLDPSAPDYLNIPNDGSVGDPDPVTNNGQDLIDGGAGNDIIFGQDDDDTITGGSGNDFIDAGVDNDSVDGGQGIDIITGNQGDDTLSGGDDTDLVLGGTGDDVVTGDAGVDILDGQEGDDTVDGGSETDFIFGEEGDDSLIGGDDSDLIVGGIGDDEIYGDGTTGEGNTAGGTGDLLIGGEGDDTIVGGSGGDVIDGGEGADNMVGGDDRDTFTEVGVGDVIDGSEGGDDFDTLVISGNALIDYDPLDPSGESGTISFLDLTTMTVTGTATFQNIENVIYVEDLPNHDEFLDEALDDAADVPDVVLVSGSEVLEDDFSGATIGIVDGTNGPDPIDNSYIDAEGDRVDPLANGVPGATTNDDTIHGYDGNDTIFGGLGEDEMLGGDGDDIMSGGEGDDVMRGEADNDLLFGGDGNDELSGGEGNDTLVGNADNDRLEGGDGDDSLVGGTGNDGLYAGDGDDTLRGGDGQDALSGAAGDDLLDLGGDAGLNIAYGGDDQDTFIGLNDNHTVFGGEGGVDFDTLDVGSAVPPGGSYQVNYTGGNPASESGTVSIFDSGNNLVATINFGQIESVICFTPGTAILTPFGEVAVEDLKEGDRVVTRDNGLQTVRWAGKKRLSGRDLLARPHLRPILIRKGSLGSNVPDRDMMVSPNHRMLLVSREAQLLFQESEVLVAAKHLTHMQGVQQQATTGIEYVHFLCDQHEVVMANGSWSESFQPGEYSMNGIGKAQQNEIYDLFPELRDADGLDTYSAARLTLKRHEAKLIG</sequence>
<protein>
    <recommendedName>
        <fullName evidence="4">Hedgehog/Intein (Hint) domain-containing protein</fullName>
    </recommendedName>
</protein>
<dbReference type="InterPro" id="IPR050557">
    <property type="entry name" value="RTX_toxin/Mannuronan_C5-epim"/>
</dbReference>
<evidence type="ECO:0000256" key="1">
    <source>
        <dbReference type="ARBA" id="ARBA00004613"/>
    </source>
</evidence>
<dbReference type="PANTHER" id="PTHR38340:SF1">
    <property type="entry name" value="S-LAYER PROTEIN"/>
    <property type="match status" value="1"/>
</dbReference>
<feature type="compositionally biased region" description="Low complexity" evidence="3">
    <location>
        <begin position="20"/>
        <end position="39"/>
    </location>
</feature>
<dbReference type="InterPro" id="IPR001343">
    <property type="entry name" value="Hemolysn_Ca-bd"/>
</dbReference>